<organism evidence="2 3">
    <name type="scientific">Methylobacterium indicum</name>
    <dbReference type="NCBI Taxonomy" id="1775910"/>
    <lineage>
        <taxon>Bacteria</taxon>
        <taxon>Pseudomonadati</taxon>
        <taxon>Pseudomonadota</taxon>
        <taxon>Alphaproteobacteria</taxon>
        <taxon>Hyphomicrobiales</taxon>
        <taxon>Methylobacteriaceae</taxon>
        <taxon>Methylobacterium</taxon>
    </lineage>
</organism>
<dbReference type="RefSeq" id="WP_207182074.1">
    <property type="nucleotide sequence ID" value="NZ_AP024145.1"/>
</dbReference>
<reference evidence="2" key="1">
    <citation type="submission" date="2020-11" db="EMBL/GenBank/DDBJ databases">
        <title>Complete genome sequence of a novel pathogenic Methylobacterium strain isolated from rice in Vietnam.</title>
        <authorList>
            <person name="Lai K."/>
            <person name="Okazaki S."/>
            <person name="Higashi K."/>
            <person name="Mori H."/>
            <person name="Toyoda A."/>
            <person name="Kurokawa K."/>
        </authorList>
    </citation>
    <scope>NUCLEOTIDE SEQUENCE</scope>
    <source>
        <strain evidence="2">VL1</strain>
    </source>
</reference>
<evidence type="ECO:0008006" key="4">
    <source>
        <dbReference type="Google" id="ProtNLM"/>
    </source>
</evidence>
<proteinExistence type="predicted"/>
<dbReference type="AlphaFoldDB" id="A0A8H8WRB2"/>
<evidence type="ECO:0000313" key="3">
    <source>
        <dbReference type="Proteomes" id="UP000663508"/>
    </source>
</evidence>
<dbReference type="Pfam" id="PF07704">
    <property type="entry name" value="PSK_trans_fac"/>
    <property type="match status" value="1"/>
</dbReference>
<dbReference type="InterPro" id="IPR011660">
    <property type="entry name" value="VapB-like"/>
</dbReference>
<dbReference type="Proteomes" id="UP000663508">
    <property type="component" value="Chromosome"/>
</dbReference>
<gene>
    <name evidence="2" type="ORF">mvi_14640</name>
</gene>
<evidence type="ECO:0000256" key="1">
    <source>
        <dbReference type="SAM" id="MobiDB-lite"/>
    </source>
</evidence>
<dbReference type="EMBL" id="AP024145">
    <property type="protein sequence ID" value="BCM83003.1"/>
    <property type="molecule type" value="Genomic_DNA"/>
</dbReference>
<name>A0A8H8WRB2_9HYPH</name>
<evidence type="ECO:0000313" key="2">
    <source>
        <dbReference type="EMBL" id="BCM83003.1"/>
    </source>
</evidence>
<feature type="region of interest" description="Disordered" evidence="1">
    <location>
        <begin position="59"/>
        <end position="78"/>
    </location>
</feature>
<dbReference type="KEGG" id="mind:mvi_14640"/>
<sequence length="78" mass="8404">MIRFINDPGVDALAQEPGSLTRASETEAVQQAPRGALACVTDDLVAQSTTFARELREMAGPNPQPVDQTFLDGLYEDP</sequence>
<accession>A0A8H8WRB2</accession>
<protein>
    <recommendedName>
        <fullName evidence="4">Transcription factor</fullName>
    </recommendedName>
</protein>